<dbReference type="EMBL" id="CP094970">
    <property type="protein sequence ID" value="UYM06865.1"/>
    <property type="molecule type" value="Genomic_DNA"/>
</dbReference>
<dbReference type="PANTHER" id="PTHR32328">
    <property type="entry name" value="L-SERYL-TRNA(SEC) SELENIUM TRANSFERASE"/>
    <property type="match status" value="1"/>
</dbReference>
<keyword evidence="6" id="KW-0808">Transferase</keyword>
<evidence type="ECO:0000256" key="3">
    <source>
        <dbReference type="ARBA" id="ARBA00044507"/>
    </source>
</evidence>
<proteinExistence type="inferred from homology"/>
<dbReference type="PANTHER" id="PTHR32328:SF0">
    <property type="entry name" value="L-SERYL-TRNA(SEC) SELENIUM TRANSFERASE"/>
    <property type="match status" value="1"/>
</dbReference>
<evidence type="ECO:0000256" key="4">
    <source>
        <dbReference type="PIRSR" id="PIRSR618319-50"/>
    </source>
</evidence>
<evidence type="ECO:0000313" key="7">
    <source>
        <dbReference type="Proteomes" id="UP001164390"/>
    </source>
</evidence>
<dbReference type="GO" id="GO:0004125">
    <property type="term" value="F:L-seryl-tRNA(Sec) selenium transferase activity"/>
    <property type="evidence" value="ECO:0007669"/>
    <property type="project" value="TreeGrafter"/>
</dbReference>
<evidence type="ECO:0000256" key="5">
    <source>
        <dbReference type="SAM" id="SignalP"/>
    </source>
</evidence>
<reference evidence="6" key="1">
    <citation type="submission" date="2022-01" db="EMBL/GenBank/DDBJ databases">
        <title>Nocardioidaceae gen. sp. A5X3R13.</title>
        <authorList>
            <person name="Lopez Marin M.A."/>
            <person name="Uhlik O."/>
        </authorList>
    </citation>
    <scope>NUCLEOTIDE SEQUENCE</scope>
    <source>
        <strain evidence="6">A5X3R13</strain>
    </source>
</reference>
<name>A0AA46TKC1_9ACTN</name>
<sequence length="417" mass="45498">MTANRRQVIKTMGALPIAAAVPAAGMLSASAAEATAAPHAGALGGRDLFAEVGIEPLINARGTMTYLSGNLMLPEVVDAIRATSHEFVNMYELQDAVGAKLAELLDCEAAMVTAGAASALAIGTAAVLTGTDEEKIKALPFLPGPRREVVIQKSHRYVFDQNVRMAGVDFVEVEGPREMERAINDKTVMGLFFNAASSWYGTPDSVSREQFVEIAKRHKIPTFIDAAADVPPMERLFEYQRMGFDLVTFSGGKIIRGPQSAGILLGRRDLIEAAKLNFSPYEAPIGRTMKVNKEEIFGMYAAIKSYLERDHDREWDDWVDRTERIARAVRRVPTVEAEMVVPPGPANEFPGLEVTWDQDTVQISPDEVIERLRDGRPRIEVAGGGDTLGIAVVTLRADQVQIVARRVHRMLADAARG</sequence>
<comment type="similarity">
    <text evidence="3">Belongs to the SelA family.</text>
</comment>
<dbReference type="GO" id="GO:0008483">
    <property type="term" value="F:transaminase activity"/>
    <property type="evidence" value="ECO:0007669"/>
    <property type="project" value="UniProtKB-KW"/>
</dbReference>
<organism evidence="6 7">
    <name type="scientific">Solicola gregarius</name>
    <dbReference type="NCBI Taxonomy" id="2908642"/>
    <lineage>
        <taxon>Bacteria</taxon>
        <taxon>Bacillati</taxon>
        <taxon>Actinomycetota</taxon>
        <taxon>Actinomycetes</taxon>
        <taxon>Propionibacteriales</taxon>
        <taxon>Nocardioidaceae</taxon>
        <taxon>Solicola</taxon>
    </lineage>
</organism>
<dbReference type="AlphaFoldDB" id="A0AA46TKC1"/>
<dbReference type="Pfam" id="PF03841">
    <property type="entry name" value="SelA"/>
    <property type="match status" value="1"/>
</dbReference>
<accession>A0AA46TKC1</accession>
<dbReference type="RefSeq" id="WP_271635791.1">
    <property type="nucleotide sequence ID" value="NZ_CP094970.1"/>
</dbReference>
<protein>
    <submittedName>
        <fullName evidence="6">Aminotransferase class V-fold PLP-dependent enzyme</fullName>
    </submittedName>
</protein>
<dbReference type="InterPro" id="IPR015421">
    <property type="entry name" value="PyrdxlP-dep_Trfase_major"/>
</dbReference>
<keyword evidence="5" id="KW-0732">Signal</keyword>
<dbReference type="InterPro" id="IPR018319">
    <property type="entry name" value="SelA-like"/>
</dbReference>
<dbReference type="InterPro" id="IPR015424">
    <property type="entry name" value="PyrdxlP-dep_Trfase"/>
</dbReference>
<dbReference type="PROSITE" id="PS51318">
    <property type="entry name" value="TAT"/>
    <property type="match status" value="1"/>
</dbReference>
<evidence type="ECO:0000313" key="6">
    <source>
        <dbReference type="EMBL" id="UYM06865.1"/>
    </source>
</evidence>
<feature type="signal peptide" evidence="5">
    <location>
        <begin position="1"/>
        <end position="31"/>
    </location>
</feature>
<dbReference type="Gene3D" id="3.40.640.10">
    <property type="entry name" value="Type I PLP-dependent aspartate aminotransferase-like (Major domain)"/>
    <property type="match status" value="1"/>
</dbReference>
<keyword evidence="7" id="KW-1185">Reference proteome</keyword>
<evidence type="ECO:0000256" key="1">
    <source>
        <dbReference type="ARBA" id="ARBA00001933"/>
    </source>
</evidence>
<feature type="chain" id="PRO_5041356578" evidence="5">
    <location>
        <begin position="32"/>
        <end position="417"/>
    </location>
</feature>
<dbReference type="SUPFAM" id="SSF53383">
    <property type="entry name" value="PLP-dependent transferases"/>
    <property type="match status" value="1"/>
</dbReference>
<comment type="cofactor">
    <cofactor evidence="1 4">
        <name>pyridoxal 5'-phosphate</name>
        <dbReference type="ChEBI" id="CHEBI:597326"/>
    </cofactor>
</comment>
<evidence type="ECO:0000256" key="2">
    <source>
        <dbReference type="ARBA" id="ARBA00022898"/>
    </source>
</evidence>
<gene>
    <name evidence="6" type="ORF">L0C25_07260</name>
</gene>
<keyword evidence="2 4" id="KW-0663">Pyridoxal phosphate</keyword>
<dbReference type="Proteomes" id="UP001164390">
    <property type="component" value="Chromosome"/>
</dbReference>
<feature type="modified residue" description="N6-(pyridoxal phosphate)lysine" evidence="4">
    <location>
        <position position="253"/>
    </location>
</feature>
<dbReference type="InterPro" id="IPR006311">
    <property type="entry name" value="TAT_signal"/>
</dbReference>
<dbReference type="KEGG" id="sgrg:L0C25_07260"/>
<keyword evidence="6" id="KW-0032">Aminotransferase</keyword>